<feature type="transmembrane region" description="Helical" evidence="8">
    <location>
        <begin position="6"/>
        <end position="26"/>
    </location>
</feature>
<accession>A0A413R8K7</accession>
<keyword evidence="5 8" id="KW-0406">Ion transport</keyword>
<evidence type="ECO:0000256" key="5">
    <source>
        <dbReference type="ARBA" id="ARBA00023065"/>
    </source>
</evidence>
<evidence type="ECO:0000256" key="6">
    <source>
        <dbReference type="ARBA" id="ARBA00023136"/>
    </source>
</evidence>
<protein>
    <recommendedName>
        <fullName evidence="8">Putative manganese efflux pump MntP</fullName>
    </recommendedName>
</protein>
<evidence type="ECO:0000256" key="8">
    <source>
        <dbReference type="HAMAP-Rule" id="MF_01521"/>
    </source>
</evidence>
<comment type="function">
    <text evidence="8">Probably functions as a manganese efflux pump.</text>
</comment>
<feature type="transmembrane region" description="Helical" evidence="8">
    <location>
        <begin position="68"/>
        <end position="89"/>
    </location>
</feature>
<evidence type="ECO:0000256" key="4">
    <source>
        <dbReference type="ARBA" id="ARBA00022989"/>
    </source>
</evidence>
<name>A0A413R8K7_9FIRM</name>
<dbReference type="RefSeq" id="WP_117970289.1">
    <property type="nucleotide sequence ID" value="NZ_QSFD01000005.1"/>
</dbReference>
<dbReference type="GO" id="GO:0005384">
    <property type="term" value="F:manganese ion transmembrane transporter activity"/>
    <property type="evidence" value="ECO:0007669"/>
    <property type="project" value="UniProtKB-UniRule"/>
</dbReference>
<proteinExistence type="inferred from homology"/>
<organism evidence="9 10">
    <name type="scientific">Eubacterium ventriosum</name>
    <dbReference type="NCBI Taxonomy" id="39496"/>
    <lineage>
        <taxon>Bacteria</taxon>
        <taxon>Bacillati</taxon>
        <taxon>Bacillota</taxon>
        <taxon>Clostridia</taxon>
        <taxon>Eubacteriales</taxon>
        <taxon>Eubacteriaceae</taxon>
        <taxon>Eubacterium</taxon>
    </lineage>
</organism>
<reference evidence="9 10" key="1">
    <citation type="submission" date="2018-08" db="EMBL/GenBank/DDBJ databases">
        <title>A genome reference for cultivated species of the human gut microbiota.</title>
        <authorList>
            <person name="Zou Y."/>
            <person name="Xue W."/>
            <person name="Luo G."/>
        </authorList>
    </citation>
    <scope>NUCLEOTIDE SEQUENCE [LARGE SCALE GENOMIC DNA]</scope>
    <source>
        <strain evidence="9 10">AM44-11BH</strain>
    </source>
</reference>
<comment type="caution">
    <text evidence="9">The sequence shown here is derived from an EMBL/GenBank/DDBJ whole genome shotgun (WGS) entry which is preliminary data.</text>
</comment>
<keyword evidence="1 8" id="KW-0813">Transport</keyword>
<feature type="transmembrane region" description="Helical" evidence="8">
    <location>
        <begin position="170"/>
        <end position="187"/>
    </location>
</feature>
<dbReference type="EMBL" id="QSFD01000005">
    <property type="protein sequence ID" value="RHA18582.1"/>
    <property type="molecule type" value="Genomic_DNA"/>
</dbReference>
<dbReference type="Proteomes" id="UP000284779">
    <property type="component" value="Unassembled WGS sequence"/>
</dbReference>
<dbReference type="PANTHER" id="PTHR35529">
    <property type="entry name" value="MANGANESE EFFLUX PUMP MNTP-RELATED"/>
    <property type="match status" value="1"/>
</dbReference>
<sequence length="191" mass="20769">MNLLDVFFIGVGLSMDAFAVSICKGLKMKVIDLKQSFIIAFFFGAFQLMMPLIGYALSASFVEYINKYSHWIAFVLLLVIGINMIREALGDSEEEKEVIESVTDFKELFMLAIATSIDALAVGVTFGTMGSKLETSIWASVILIGITTFAISLGGVFIGNAFGVKYKSKAEVVGGIILIIIGLKVVIEHFT</sequence>
<gene>
    <name evidence="8" type="primary">mntP</name>
    <name evidence="9" type="ORF">DW944_05775</name>
</gene>
<dbReference type="GO" id="GO:0005886">
    <property type="term" value="C:plasma membrane"/>
    <property type="evidence" value="ECO:0007669"/>
    <property type="project" value="UniProtKB-SubCell"/>
</dbReference>
<dbReference type="HAMAP" id="MF_01521">
    <property type="entry name" value="MntP_pump"/>
    <property type="match status" value="1"/>
</dbReference>
<feature type="transmembrane region" description="Helical" evidence="8">
    <location>
        <begin position="38"/>
        <end position="62"/>
    </location>
</feature>
<keyword evidence="7 8" id="KW-0464">Manganese</keyword>
<evidence type="ECO:0000256" key="7">
    <source>
        <dbReference type="ARBA" id="ARBA00023211"/>
    </source>
</evidence>
<keyword evidence="4 8" id="KW-1133">Transmembrane helix</keyword>
<evidence type="ECO:0000256" key="3">
    <source>
        <dbReference type="ARBA" id="ARBA00022692"/>
    </source>
</evidence>
<evidence type="ECO:0000256" key="1">
    <source>
        <dbReference type="ARBA" id="ARBA00022448"/>
    </source>
</evidence>
<dbReference type="InterPro" id="IPR003810">
    <property type="entry name" value="Mntp/YtaF"/>
</dbReference>
<feature type="transmembrane region" description="Helical" evidence="8">
    <location>
        <begin position="109"/>
        <end position="131"/>
    </location>
</feature>
<evidence type="ECO:0000313" key="10">
    <source>
        <dbReference type="Proteomes" id="UP000284779"/>
    </source>
</evidence>
<feature type="transmembrane region" description="Helical" evidence="8">
    <location>
        <begin position="137"/>
        <end position="158"/>
    </location>
</feature>
<dbReference type="AlphaFoldDB" id="A0A413R8K7"/>
<keyword evidence="10" id="KW-1185">Reference proteome</keyword>
<keyword evidence="2 8" id="KW-1003">Cell membrane</keyword>
<dbReference type="PANTHER" id="PTHR35529:SF1">
    <property type="entry name" value="MANGANESE EFFLUX PUMP MNTP-RELATED"/>
    <property type="match status" value="1"/>
</dbReference>
<comment type="subcellular location">
    <subcellularLocation>
        <location evidence="8">Cell membrane</location>
        <topology evidence="8">Multi-pass membrane protein</topology>
    </subcellularLocation>
</comment>
<keyword evidence="6 8" id="KW-0472">Membrane</keyword>
<evidence type="ECO:0000313" key="9">
    <source>
        <dbReference type="EMBL" id="RHA18582.1"/>
    </source>
</evidence>
<dbReference type="InterPro" id="IPR022929">
    <property type="entry name" value="Put_MntP"/>
</dbReference>
<evidence type="ECO:0000256" key="2">
    <source>
        <dbReference type="ARBA" id="ARBA00022475"/>
    </source>
</evidence>
<dbReference type="Pfam" id="PF02659">
    <property type="entry name" value="Mntp"/>
    <property type="match status" value="1"/>
</dbReference>
<keyword evidence="3 8" id="KW-0812">Transmembrane</keyword>
<comment type="similarity">
    <text evidence="8">Belongs to the MntP (TC 9.B.29) family.</text>
</comment>